<feature type="region of interest" description="Disordered" evidence="1">
    <location>
        <begin position="124"/>
        <end position="160"/>
    </location>
</feature>
<proteinExistence type="predicted"/>
<evidence type="ECO:0000313" key="2">
    <source>
        <dbReference type="EMBL" id="KAJ7385912.1"/>
    </source>
</evidence>
<comment type="caution">
    <text evidence="2">The sequence shown here is derived from an EMBL/GenBank/DDBJ whole genome shotgun (WGS) entry which is preliminary data.</text>
</comment>
<dbReference type="EMBL" id="MU825878">
    <property type="protein sequence ID" value="KAJ7385912.1"/>
    <property type="molecule type" value="Genomic_DNA"/>
</dbReference>
<gene>
    <name evidence="2" type="ORF">OS493_012240</name>
</gene>
<feature type="region of interest" description="Disordered" evidence="1">
    <location>
        <begin position="1"/>
        <end position="45"/>
    </location>
</feature>
<feature type="compositionally biased region" description="Polar residues" evidence="1">
    <location>
        <begin position="18"/>
        <end position="45"/>
    </location>
</feature>
<dbReference type="AlphaFoldDB" id="A0A9W9ZQ65"/>
<sequence>MNRLGDFLSKMADEETSPTDNVAGTSGSSPNQGNPANISNNKGLASSLDNINTNMDKMASLLVKLCEKHDKGERPLGSKRKAKSNVPDSLSLKRTFASQENEGVMIAARMTISVSTLVTSWTTQTTLKCSPSVRRPPAKKSGKPRQRTPSSFKISPTVLM</sequence>
<keyword evidence="3" id="KW-1185">Reference proteome</keyword>
<accession>A0A9W9ZQ65</accession>
<reference evidence="2" key="1">
    <citation type="submission" date="2023-01" db="EMBL/GenBank/DDBJ databases">
        <title>Genome assembly of the deep-sea coral Lophelia pertusa.</title>
        <authorList>
            <person name="Herrera S."/>
            <person name="Cordes E."/>
        </authorList>
    </citation>
    <scope>NUCLEOTIDE SEQUENCE</scope>
    <source>
        <strain evidence="2">USNM1676648</strain>
        <tissue evidence="2">Polyp</tissue>
    </source>
</reference>
<evidence type="ECO:0000313" key="3">
    <source>
        <dbReference type="Proteomes" id="UP001163046"/>
    </source>
</evidence>
<name>A0A9W9ZQ65_9CNID</name>
<evidence type="ECO:0000256" key="1">
    <source>
        <dbReference type="SAM" id="MobiDB-lite"/>
    </source>
</evidence>
<protein>
    <submittedName>
        <fullName evidence="2">Uncharacterized protein</fullName>
    </submittedName>
</protein>
<organism evidence="2 3">
    <name type="scientific">Desmophyllum pertusum</name>
    <dbReference type="NCBI Taxonomy" id="174260"/>
    <lineage>
        <taxon>Eukaryota</taxon>
        <taxon>Metazoa</taxon>
        <taxon>Cnidaria</taxon>
        <taxon>Anthozoa</taxon>
        <taxon>Hexacorallia</taxon>
        <taxon>Scleractinia</taxon>
        <taxon>Caryophylliina</taxon>
        <taxon>Caryophylliidae</taxon>
        <taxon>Desmophyllum</taxon>
    </lineage>
</organism>
<dbReference type="Proteomes" id="UP001163046">
    <property type="component" value="Unassembled WGS sequence"/>
</dbReference>
<feature type="compositionally biased region" description="Basic residues" evidence="1">
    <location>
        <begin position="136"/>
        <end position="146"/>
    </location>
</feature>